<dbReference type="InterPro" id="IPR015424">
    <property type="entry name" value="PyrdxlP-dep_Trfase"/>
</dbReference>
<dbReference type="GO" id="GO:0016831">
    <property type="term" value="F:carboxy-lyase activity"/>
    <property type="evidence" value="ECO:0007669"/>
    <property type="project" value="UniProtKB-KW"/>
</dbReference>
<dbReference type="STRING" id="246404.A0A507ERP7"/>
<evidence type="ECO:0000256" key="6">
    <source>
        <dbReference type="PIRSR" id="PIRSR602129-50"/>
    </source>
</evidence>
<dbReference type="Gene3D" id="3.40.640.10">
    <property type="entry name" value="Type I PLP-dependent aspartate aminotransferase-like (Major domain)"/>
    <property type="match status" value="1"/>
</dbReference>
<dbReference type="Proteomes" id="UP000320333">
    <property type="component" value="Unassembled WGS sequence"/>
</dbReference>
<comment type="cofactor">
    <cofactor evidence="1 6">
        <name>pyridoxal 5'-phosphate</name>
        <dbReference type="ChEBI" id="CHEBI:597326"/>
    </cofactor>
</comment>
<dbReference type="PANTHER" id="PTHR45677:SF8">
    <property type="entry name" value="CYSTEINE SULFINIC ACID DECARBOXYLASE"/>
    <property type="match status" value="1"/>
</dbReference>
<keyword evidence="9" id="KW-1185">Reference proteome</keyword>
<comment type="similarity">
    <text evidence="2">Belongs to the group II decarboxylase family.</text>
</comment>
<comment type="caution">
    <text evidence="8">The sequence shown here is derived from an EMBL/GenBank/DDBJ whole genome shotgun (WGS) entry which is preliminary data.</text>
</comment>
<keyword evidence="5" id="KW-0456">Lyase</keyword>
<dbReference type="PANTHER" id="PTHR45677">
    <property type="entry name" value="GLUTAMATE DECARBOXYLASE-RELATED"/>
    <property type="match status" value="1"/>
</dbReference>
<reference evidence="8 9" key="1">
    <citation type="journal article" date="2019" name="Sci. Rep.">
        <title>Comparative genomics of chytrid fungi reveal insights into the obligate biotrophic and pathogenic lifestyle of Synchytrium endobioticum.</title>
        <authorList>
            <person name="van de Vossenberg B.T.L.H."/>
            <person name="Warris S."/>
            <person name="Nguyen H.D.T."/>
            <person name="van Gent-Pelzer M.P.E."/>
            <person name="Joly D.L."/>
            <person name="van de Geest H.C."/>
            <person name="Bonants P.J.M."/>
            <person name="Smith D.S."/>
            <person name="Levesque C.A."/>
            <person name="van der Lee T.A.J."/>
        </authorList>
    </citation>
    <scope>NUCLEOTIDE SEQUENCE [LARGE SCALE GENOMIC DNA]</scope>
    <source>
        <strain evidence="8 9">CBS 675.73</strain>
    </source>
</reference>
<feature type="compositionally biased region" description="Acidic residues" evidence="7">
    <location>
        <begin position="32"/>
        <end position="42"/>
    </location>
</feature>
<dbReference type="OrthoDB" id="392571at2759"/>
<dbReference type="SUPFAM" id="SSF53383">
    <property type="entry name" value="PLP-dependent transferases"/>
    <property type="match status" value="1"/>
</dbReference>
<evidence type="ECO:0000256" key="4">
    <source>
        <dbReference type="ARBA" id="ARBA00022898"/>
    </source>
</evidence>
<name>A0A507ERP7_9FUNG</name>
<protein>
    <recommendedName>
        <fullName evidence="10">Glutamate decarboxylase</fullName>
    </recommendedName>
</protein>
<evidence type="ECO:0008006" key="10">
    <source>
        <dbReference type="Google" id="ProtNLM"/>
    </source>
</evidence>
<feature type="region of interest" description="Disordered" evidence="7">
    <location>
        <begin position="1"/>
        <end position="43"/>
    </location>
</feature>
<accession>A0A507ERP7</accession>
<dbReference type="Pfam" id="PF00282">
    <property type="entry name" value="Pyridoxal_deC"/>
    <property type="match status" value="1"/>
</dbReference>
<feature type="compositionally biased region" description="Basic and acidic residues" evidence="7">
    <location>
        <begin position="76"/>
        <end position="89"/>
    </location>
</feature>
<evidence type="ECO:0000313" key="8">
    <source>
        <dbReference type="EMBL" id="TPX66521.1"/>
    </source>
</evidence>
<feature type="modified residue" description="N6-(pyridoxal phosphate)lysine" evidence="6">
    <location>
        <position position="456"/>
    </location>
</feature>
<dbReference type="AlphaFoldDB" id="A0A507ERP7"/>
<feature type="region of interest" description="Disordered" evidence="7">
    <location>
        <begin position="64"/>
        <end position="120"/>
    </location>
</feature>
<evidence type="ECO:0000256" key="2">
    <source>
        <dbReference type="ARBA" id="ARBA00009533"/>
    </source>
</evidence>
<dbReference type="InterPro" id="IPR002129">
    <property type="entry name" value="PyrdxlP-dep_de-COase"/>
</dbReference>
<gene>
    <name evidence="8" type="ORF">CcCBS67573_g07812</name>
</gene>
<dbReference type="Gene3D" id="3.90.1150.10">
    <property type="entry name" value="Aspartate Aminotransferase, domain 1"/>
    <property type="match status" value="1"/>
</dbReference>
<evidence type="ECO:0000313" key="9">
    <source>
        <dbReference type="Proteomes" id="UP000320333"/>
    </source>
</evidence>
<dbReference type="EMBL" id="QEAP01000439">
    <property type="protein sequence ID" value="TPX66521.1"/>
    <property type="molecule type" value="Genomic_DNA"/>
</dbReference>
<evidence type="ECO:0000256" key="3">
    <source>
        <dbReference type="ARBA" id="ARBA00022793"/>
    </source>
</evidence>
<organism evidence="8 9">
    <name type="scientific">Chytriomyces confervae</name>
    <dbReference type="NCBI Taxonomy" id="246404"/>
    <lineage>
        <taxon>Eukaryota</taxon>
        <taxon>Fungi</taxon>
        <taxon>Fungi incertae sedis</taxon>
        <taxon>Chytridiomycota</taxon>
        <taxon>Chytridiomycota incertae sedis</taxon>
        <taxon>Chytridiomycetes</taxon>
        <taxon>Chytridiales</taxon>
        <taxon>Chytriomycetaceae</taxon>
        <taxon>Chytriomyces</taxon>
    </lineage>
</organism>
<evidence type="ECO:0000256" key="5">
    <source>
        <dbReference type="ARBA" id="ARBA00023239"/>
    </source>
</evidence>
<dbReference type="InterPro" id="IPR015422">
    <property type="entry name" value="PyrdxlP-dep_Trfase_small"/>
</dbReference>
<sequence>MASLNSKPLHANNDKSALDNISCTDELGMESTDSDEGFDSDFADAHPLYSRASGLQFMGLAASPTVSASATKKSGRGKESVRRASKPSDARASLTAAKEKSLGSTEPREHVNAGMEPGSQRNKDSVLHYFVATQDSELSLDLYLSRIISSFLDSPLPVFAGSNENPIVTQSRFSRHQVPRSNDDGTTLEEYLNAIKTNVIDRATRVASPKQIGHMTSALPYFHRPLAKLLTAMNQNVVKLETASTTTFLERETIAMMHHEFYGSKYPSSFYKHYMHSYDTALGVFTSGGTIANLTAMWVARNRALGPKPDVGFTGVDKEGLFAGLNVYGYKGAVILGSAMLHYSFKKAVDLLGLGDNGLGLVPVNDKFKMKMDALEEKIKEYQDKQFLIVSIIGIAGTTETGSIDDLEAIAQVAQKYKIHFHVDAAWGGPLIFSREHASKLAGVEKADSITIDGHKQLYTPMGLGLLLFSNPGMASSIRKTANYIIRKESADLGQFTLEGSRAAGSLHLHAVLHLLGRDGIESLVTRSATLVRQMAQRLSSHPAHAFQTLHDPETNILLYRYIPSLLRGKVAARAPLSEAEDDLISEATRRIQARQATEGQQGFVSRTKVQVQRSGGKRWVDAFRVVLANPLTKWDDVEGVISEQQTLGVVIENEMVEEKHEGLSSKEKLVMWVGWPFEI</sequence>
<keyword evidence="3" id="KW-0210">Decarboxylase</keyword>
<evidence type="ECO:0000256" key="7">
    <source>
        <dbReference type="SAM" id="MobiDB-lite"/>
    </source>
</evidence>
<dbReference type="InterPro" id="IPR015421">
    <property type="entry name" value="PyrdxlP-dep_Trfase_major"/>
</dbReference>
<dbReference type="GO" id="GO:0019752">
    <property type="term" value="P:carboxylic acid metabolic process"/>
    <property type="evidence" value="ECO:0007669"/>
    <property type="project" value="InterPro"/>
</dbReference>
<dbReference type="GO" id="GO:0005737">
    <property type="term" value="C:cytoplasm"/>
    <property type="evidence" value="ECO:0007669"/>
    <property type="project" value="TreeGrafter"/>
</dbReference>
<feature type="compositionally biased region" description="Basic and acidic residues" evidence="7">
    <location>
        <begin position="97"/>
        <end position="111"/>
    </location>
</feature>
<evidence type="ECO:0000256" key="1">
    <source>
        <dbReference type="ARBA" id="ARBA00001933"/>
    </source>
</evidence>
<proteinExistence type="inferred from homology"/>
<dbReference type="GO" id="GO:0030170">
    <property type="term" value="F:pyridoxal phosphate binding"/>
    <property type="evidence" value="ECO:0007669"/>
    <property type="project" value="InterPro"/>
</dbReference>
<keyword evidence="4 6" id="KW-0663">Pyridoxal phosphate</keyword>